<organism evidence="11 12">
    <name type="scientific">Lactuca sativa</name>
    <name type="common">Garden lettuce</name>
    <dbReference type="NCBI Taxonomy" id="4236"/>
    <lineage>
        <taxon>Eukaryota</taxon>
        <taxon>Viridiplantae</taxon>
        <taxon>Streptophyta</taxon>
        <taxon>Embryophyta</taxon>
        <taxon>Tracheophyta</taxon>
        <taxon>Spermatophyta</taxon>
        <taxon>Magnoliopsida</taxon>
        <taxon>eudicotyledons</taxon>
        <taxon>Gunneridae</taxon>
        <taxon>Pentapetalae</taxon>
        <taxon>asterids</taxon>
        <taxon>campanulids</taxon>
        <taxon>Asterales</taxon>
        <taxon>Asteraceae</taxon>
        <taxon>Cichorioideae</taxon>
        <taxon>Cichorieae</taxon>
        <taxon>Lactucinae</taxon>
        <taxon>Lactuca</taxon>
    </lineage>
</organism>
<evidence type="ECO:0000259" key="9">
    <source>
        <dbReference type="Pfam" id="PF13359"/>
    </source>
</evidence>
<evidence type="ECO:0000256" key="2">
    <source>
        <dbReference type="ARBA" id="ARBA00004123"/>
    </source>
</evidence>
<keyword evidence="7" id="KW-0539">Nucleus</keyword>
<evidence type="ECO:0000313" key="11">
    <source>
        <dbReference type="EMBL" id="KAJ0188111.1"/>
    </source>
</evidence>
<evidence type="ECO:0000259" key="10">
    <source>
        <dbReference type="Pfam" id="PF26138"/>
    </source>
</evidence>
<dbReference type="GO" id="GO:0016787">
    <property type="term" value="F:hydrolase activity"/>
    <property type="evidence" value="ECO:0007669"/>
    <property type="project" value="UniProtKB-KW"/>
</dbReference>
<keyword evidence="12" id="KW-1185">Reference proteome</keyword>
<evidence type="ECO:0000256" key="8">
    <source>
        <dbReference type="SAM" id="MobiDB-lite"/>
    </source>
</evidence>
<feature type="region of interest" description="Disordered" evidence="8">
    <location>
        <begin position="352"/>
        <end position="373"/>
    </location>
</feature>
<comment type="cofactor">
    <cofactor evidence="1">
        <name>a divalent metal cation</name>
        <dbReference type="ChEBI" id="CHEBI:60240"/>
    </cofactor>
</comment>
<evidence type="ECO:0000313" key="12">
    <source>
        <dbReference type="Proteomes" id="UP000235145"/>
    </source>
</evidence>
<dbReference type="GO" id="GO:0005634">
    <property type="term" value="C:nucleus"/>
    <property type="evidence" value="ECO:0007669"/>
    <property type="project" value="UniProtKB-SubCell"/>
</dbReference>
<dbReference type="EMBL" id="NBSK02000009">
    <property type="protein sequence ID" value="KAJ0188111.1"/>
    <property type="molecule type" value="Genomic_DNA"/>
</dbReference>
<dbReference type="PANTHER" id="PTHR22930">
    <property type="match status" value="1"/>
</dbReference>
<dbReference type="Pfam" id="PF26138">
    <property type="entry name" value="DUF8040"/>
    <property type="match status" value="1"/>
</dbReference>
<dbReference type="PANTHER" id="PTHR22930:SF262">
    <property type="entry name" value="MYB_SANT-LIKE DOMAIN, HARBINGER TRANSPOSASE-DERIVED NUCLEASE DOMAIN PROTEIN-RELATED"/>
    <property type="match status" value="1"/>
</dbReference>
<comment type="subcellular location">
    <subcellularLocation>
        <location evidence="2">Nucleus</location>
    </subcellularLocation>
</comment>
<evidence type="ECO:0000256" key="4">
    <source>
        <dbReference type="ARBA" id="ARBA00022722"/>
    </source>
</evidence>
<comment type="caution">
    <text evidence="11">The sequence shown here is derived from an EMBL/GenBank/DDBJ whole genome shotgun (WGS) entry which is preliminary data.</text>
</comment>
<keyword evidence="4" id="KW-0540">Nuclease</keyword>
<evidence type="ECO:0000256" key="3">
    <source>
        <dbReference type="ARBA" id="ARBA00006958"/>
    </source>
</evidence>
<evidence type="ECO:0000256" key="1">
    <source>
        <dbReference type="ARBA" id="ARBA00001968"/>
    </source>
</evidence>
<gene>
    <name evidence="11" type="ORF">LSAT_V11C900464380</name>
</gene>
<evidence type="ECO:0008006" key="13">
    <source>
        <dbReference type="Google" id="ProtNLM"/>
    </source>
</evidence>
<dbReference type="Pfam" id="PF13359">
    <property type="entry name" value="DDE_Tnp_4"/>
    <property type="match status" value="1"/>
</dbReference>
<comment type="similarity">
    <text evidence="3">Belongs to the HARBI1 family.</text>
</comment>
<dbReference type="GO" id="GO:0046872">
    <property type="term" value="F:metal ion binding"/>
    <property type="evidence" value="ECO:0007669"/>
    <property type="project" value="UniProtKB-KW"/>
</dbReference>
<name>A0A9R1UJL8_LACSA</name>
<keyword evidence="5" id="KW-0479">Metal-binding</keyword>
<sequence length="393" mass="46406">MDYDKKLRLLIVMYLYLRFFWRRGLKRMRDNTSKTSGHQFTLELLQGTNNQCIELLRMSRDSYVRLCTHFRVKSWLKDSKHISVEEKMAMFLMMIGHNQRYVIIKRRFQHSKQTIHKYFYEVLDKMMVFAKDIIVPTSFNPNPNIPGHNRRLQRIFRGAVGALDGTLVHAIVPLEKQHLYRGRGKGDCYQNVLAICDFNMIFTFVVAGWEGTAHDSRILSEALTDRDAPFPFPPPDKYYLCDAAYTHTRGFMAPYRNVRYWLGDFHRRRALTNKEKFNHSHAKLRNVVERAFGLLKARFPILKRIAPFPLVTQRNIVIACFALHNYIIKEGLSDEYFSQYNQVDISLQSNNVQDDDDEEEDDVDEVQPHGSARDREYMVHLRDQIADQLMRVE</sequence>
<dbReference type="InterPro" id="IPR027806">
    <property type="entry name" value="HARBI1_dom"/>
</dbReference>
<proteinExistence type="inferred from homology"/>
<dbReference type="InterPro" id="IPR045249">
    <property type="entry name" value="HARBI1-like"/>
</dbReference>
<dbReference type="InterPro" id="IPR058353">
    <property type="entry name" value="DUF8040"/>
</dbReference>
<reference evidence="11 12" key="1">
    <citation type="journal article" date="2017" name="Nat. Commun.">
        <title>Genome assembly with in vitro proximity ligation data and whole-genome triplication in lettuce.</title>
        <authorList>
            <person name="Reyes-Chin-Wo S."/>
            <person name="Wang Z."/>
            <person name="Yang X."/>
            <person name="Kozik A."/>
            <person name="Arikit S."/>
            <person name="Song C."/>
            <person name="Xia L."/>
            <person name="Froenicke L."/>
            <person name="Lavelle D.O."/>
            <person name="Truco M.J."/>
            <person name="Xia R."/>
            <person name="Zhu S."/>
            <person name="Xu C."/>
            <person name="Xu H."/>
            <person name="Xu X."/>
            <person name="Cox K."/>
            <person name="Korf I."/>
            <person name="Meyers B.C."/>
            <person name="Michelmore R.W."/>
        </authorList>
    </citation>
    <scope>NUCLEOTIDE SEQUENCE [LARGE SCALE GENOMIC DNA]</scope>
    <source>
        <strain evidence="12">cv. Salinas</strain>
        <tissue evidence="11">Seedlings</tissue>
    </source>
</reference>
<keyword evidence="6" id="KW-0378">Hydrolase</keyword>
<feature type="domain" description="DUF8040" evidence="10">
    <location>
        <begin position="32"/>
        <end position="127"/>
    </location>
</feature>
<protein>
    <recommendedName>
        <fullName evidence="13">DDE Tnp4 domain-containing protein</fullName>
    </recommendedName>
</protein>
<evidence type="ECO:0000256" key="5">
    <source>
        <dbReference type="ARBA" id="ARBA00022723"/>
    </source>
</evidence>
<dbReference type="GO" id="GO:0004518">
    <property type="term" value="F:nuclease activity"/>
    <property type="evidence" value="ECO:0007669"/>
    <property type="project" value="UniProtKB-KW"/>
</dbReference>
<feature type="domain" description="DDE Tnp4" evidence="9">
    <location>
        <begin position="163"/>
        <end position="325"/>
    </location>
</feature>
<feature type="compositionally biased region" description="Acidic residues" evidence="8">
    <location>
        <begin position="353"/>
        <end position="365"/>
    </location>
</feature>
<dbReference type="Proteomes" id="UP000235145">
    <property type="component" value="Unassembled WGS sequence"/>
</dbReference>
<accession>A0A9R1UJL8</accession>
<evidence type="ECO:0000256" key="6">
    <source>
        <dbReference type="ARBA" id="ARBA00022801"/>
    </source>
</evidence>
<evidence type="ECO:0000256" key="7">
    <source>
        <dbReference type="ARBA" id="ARBA00023242"/>
    </source>
</evidence>
<dbReference type="AlphaFoldDB" id="A0A9R1UJL8"/>